<dbReference type="AlphaFoldDB" id="A0A0A3YUS7"/>
<organism evidence="1 2">
    <name type="scientific">Erwinia typographi</name>
    <dbReference type="NCBI Taxonomy" id="371042"/>
    <lineage>
        <taxon>Bacteria</taxon>
        <taxon>Pseudomonadati</taxon>
        <taxon>Pseudomonadota</taxon>
        <taxon>Gammaproteobacteria</taxon>
        <taxon>Enterobacterales</taxon>
        <taxon>Erwiniaceae</taxon>
        <taxon>Erwinia</taxon>
    </lineage>
</organism>
<dbReference type="EMBL" id="JRUQ01000056">
    <property type="protein sequence ID" value="KGT89274.1"/>
    <property type="molecule type" value="Genomic_DNA"/>
</dbReference>
<dbReference type="eggNOG" id="ENOG50336H5">
    <property type="taxonomic scope" value="Bacteria"/>
</dbReference>
<reference evidence="1 2" key="1">
    <citation type="submission" date="2014-10" db="EMBL/GenBank/DDBJ databases">
        <title>Genome sequence of Erwinia typographi M043b.</title>
        <authorList>
            <person name="Chan K.-G."/>
            <person name="Tan W.-S."/>
        </authorList>
    </citation>
    <scope>NUCLEOTIDE SEQUENCE [LARGE SCALE GENOMIC DNA]</scope>
    <source>
        <strain evidence="1 2">M043b</strain>
    </source>
</reference>
<proteinExistence type="predicted"/>
<accession>A0A0A3YUS7</accession>
<comment type="caution">
    <text evidence="1">The sequence shown here is derived from an EMBL/GenBank/DDBJ whole genome shotgun (WGS) entry which is preliminary data.</text>
</comment>
<protein>
    <submittedName>
        <fullName evidence="1">Uncharacterized protein</fullName>
    </submittedName>
</protein>
<sequence>MKKIVVPVSAEAMSRLDFEENIEGDLIEFSLDKGTFDKLWGYGIFERLNNSLDICIDDCEDESITESDDLKVAREIIARTAEDTADDGNIAQILVMADKAIACKTGLFFFF</sequence>
<dbReference type="OrthoDB" id="6989327at2"/>
<gene>
    <name evidence="1" type="ORF">NG99_19940</name>
</gene>
<dbReference type="RefSeq" id="WP_034896809.1">
    <property type="nucleotide sequence ID" value="NZ_JRUQ01000056.1"/>
</dbReference>
<evidence type="ECO:0000313" key="2">
    <source>
        <dbReference type="Proteomes" id="UP000030351"/>
    </source>
</evidence>
<keyword evidence="2" id="KW-1185">Reference proteome</keyword>
<evidence type="ECO:0000313" key="1">
    <source>
        <dbReference type="EMBL" id="KGT89274.1"/>
    </source>
</evidence>
<dbReference type="Proteomes" id="UP000030351">
    <property type="component" value="Unassembled WGS sequence"/>
</dbReference>
<name>A0A0A3YUS7_9GAMM</name>